<protein>
    <submittedName>
        <fullName evidence="9">PA-phosphatase</fullName>
    </submittedName>
</protein>
<organism evidence="9 10">
    <name type="scientific">Candidatus Magasanikbacteria bacterium CG10_big_fil_rev_8_21_14_0_10_40_10</name>
    <dbReference type="NCBI Taxonomy" id="1974648"/>
    <lineage>
        <taxon>Bacteria</taxon>
        <taxon>Candidatus Magasanikiibacteriota</taxon>
    </lineage>
</organism>
<evidence type="ECO:0000256" key="4">
    <source>
        <dbReference type="ARBA" id="ARBA00022801"/>
    </source>
</evidence>
<keyword evidence="2" id="KW-1003">Cell membrane</keyword>
<accession>A0A2M6W455</accession>
<feature type="transmembrane region" description="Helical" evidence="7">
    <location>
        <begin position="209"/>
        <end position="229"/>
    </location>
</feature>
<keyword evidence="6 7" id="KW-0472">Membrane</keyword>
<dbReference type="SUPFAM" id="SSF48317">
    <property type="entry name" value="Acid phosphatase/Vanadium-dependent haloperoxidase"/>
    <property type="match status" value="1"/>
</dbReference>
<dbReference type="InterPro" id="IPR000326">
    <property type="entry name" value="PAP2/HPO"/>
</dbReference>
<dbReference type="EMBL" id="PFBX01000020">
    <property type="protein sequence ID" value="PIT87568.1"/>
    <property type="molecule type" value="Genomic_DNA"/>
</dbReference>
<evidence type="ECO:0000256" key="7">
    <source>
        <dbReference type="SAM" id="Phobius"/>
    </source>
</evidence>
<dbReference type="InterPro" id="IPR036938">
    <property type="entry name" value="PAP2/HPO_sf"/>
</dbReference>
<gene>
    <name evidence="9" type="ORF">COU31_02205</name>
</gene>
<dbReference type="SMART" id="SM00014">
    <property type="entry name" value="acidPPc"/>
    <property type="match status" value="1"/>
</dbReference>
<evidence type="ECO:0000256" key="6">
    <source>
        <dbReference type="ARBA" id="ARBA00023136"/>
    </source>
</evidence>
<feature type="transmembrane region" description="Helical" evidence="7">
    <location>
        <begin position="139"/>
        <end position="160"/>
    </location>
</feature>
<dbReference type="GO" id="GO:0005886">
    <property type="term" value="C:plasma membrane"/>
    <property type="evidence" value="ECO:0007669"/>
    <property type="project" value="UniProtKB-SubCell"/>
</dbReference>
<evidence type="ECO:0000256" key="2">
    <source>
        <dbReference type="ARBA" id="ARBA00022475"/>
    </source>
</evidence>
<dbReference type="Pfam" id="PF01569">
    <property type="entry name" value="PAP2"/>
    <property type="match status" value="1"/>
</dbReference>
<comment type="subcellular location">
    <subcellularLocation>
        <location evidence="1">Cell membrane</location>
        <topology evidence="1">Multi-pass membrane protein</topology>
    </subcellularLocation>
</comment>
<proteinExistence type="predicted"/>
<feature type="transmembrane region" description="Helical" evidence="7">
    <location>
        <begin position="276"/>
        <end position="296"/>
    </location>
</feature>
<evidence type="ECO:0000256" key="3">
    <source>
        <dbReference type="ARBA" id="ARBA00022692"/>
    </source>
</evidence>
<evidence type="ECO:0000259" key="8">
    <source>
        <dbReference type="SMART" id="SM00014"/>
    </source>
</evidence>
<dbReference type="Proteomes" id="UP000231183">
    <property type="component" value="Unassembled WGS sequence"/>
</dbReference>
<dbReference type="PANTHER" id="PTHR14969">
    <property type="entry name" value="SPHINGOSINE-1-PHOSPHATE PHOSPHOHYDROLASE"/>
    <property type="match status" value="1"/>
</dbReference>
<sequence>MIKTARKFLRLFWSLYGSIKQSIMENSDMISLSRKYPILFGFLKNRLDKNHFFGRTFTYLLLIFVYLLFNFIGVIVGFLRSDIITFVDLRLLNLLEFFRNDQTVEFFLWITVLGNYQVVFLFFLVGIAILWLLNKYVYILPLAVTIAGGSVCGFLLKFLFHRPRPELAVYVENSYSFPSGHATIAVALFGFFVYVIWREIKLWKIKIIILALGVILATLIGFSRLYLGVHYFSDVFGGHLLGGLWLLIGIGLAEYWSVFGRSQSYLFVRRPTKNKLMAVLILIVALFGYVFLALNFEPIYLSASAPVTTQTVSEVMNIFSTEQLRYSETLRGNRQEPIHFIILAKSDSHLESVFKKAGWKTSEILNLKSAYKLAKTVIFKLPYDTAPITPSFWDAKTNDFGFQKPTSADNIRERHHARFWKTQYITEDEYILYIGTSSFDQGIKWRQMTHYIAPDIDTERELVWADLNNAQVIDNYSKIKMVAPVLGKNFTGDDFFTDGYSYIIKLKSP</sequence>
<dbReference type="InterPro" id="IPR025902">
    <property type="entry name" value="LssY-like-C_dom"/>
</dbReference>
<dbReference type="Pfam" id="PF14067">
    <property type="entry name" value="LssY_C"/>
    <property type="match status" value="1"/>
</dbReference>
<evidence type="ECO:0000313" key="9">
    <source>
        <dbReference type="EMBL" id="PIT87568.1"/>
    </source>
</evidence>
<keyword evidence="4" id="KW-0378">Hydrolase</keyword>
<evidence type="ECO:0000256" key="5">
    <source>
        <dbReference type="ARBA" id="ARBA00022989"/>
    </source>
</evidence>
<feature type="transmembrane region" description="Helical" evidence="7">
    <location>
        <begin position="106"/>
        <end position="132"/>
    </location>
</feature>
<feature type="transmembrane region" description="Helical" evidence="7">
    <location>
        <begin position="180"/>
        <end position="197"/>
    </location>
</feature>
<comment type="caution">
    <text evidence="9">The sequence shown here is derived from an EMBL/GenBank/DDBJ whole genome shotgun (WGS) entry which is preliminary data.</text>
</comment>
<keyword evidence="5 7" id="KW-1133">Transmembrane helix</keyword>
<dbReference type="Gene3D" id="1.20.144.10">
    <property type="entry name" value="Phosphatidic acid phosphatase type 2/haloperoxidase"/>
    <property type="match status" value="2"/>
</dbReference>
<reference evidence="10" key="1">
    <citation type="submission" date="2017-09" db="EMBL/GenBank/DDBJ databases">
        <title>Depth-based differentiation of microbial function through sediment-hosted aquifers and enrichment of novel symbionts in the deep terrestrial subsurface.</title>
        <authorList>
            <person name="Probst A.J."/>
            <person name="Ladd B."/>
            <person name="Jarett J.K."/>
            <person name="Geller-Mcgrath D.E."/>
            <person name="Sieber C.M.K."/>
            <person name="Emerson J.B."/>
            <person name="Anantharaman K."/>
            <person name="Thomas B.C."/>
            <person name="Malmstrom R."/>
            <person name="Stieglmeier M."/>
            <person name="Klingl A."/>
            <person name="Woyke T."/>
            <person name="Ryan C.M."/>
            <person name="Banfield J.F."/>
        </authorList>
    </citation>
    <scope>NUCLEOTIDE SEQUENCE [LARGE SCALE GENOMIC DNA]</scope>
</reference>
<keyword evidence="3 7" id="KW-0812">Transmembrane</keyword>
<feature type="transmembrane region" description="Helical" evidence="7">
    <location>
        <begin position="56"/>
        <end position="79"/>
    </location>
</feature>
<dbReference type="CDD" id="cd03392">
    <property type="entry name" value="PAP2_like_2"/>
    <property type="match status" value="1"/>
</dbReference>
<name>A0A2M6W455_9BACT</name>
<dbReference type="PANTHER" id="PTHR14969:SF62">
    <property type="entry name" value="DECAPRENYLPHOSPHORYL-5-PHOSPHORIBOSE PHOSPHATASE RV3807C-RELATED"/>
    <property type="match status" value="1"/>
</dbReference>
<evidence type="ECO:0000313" key="10">
    <source>
        <dbReference type="Proteomes" id="UP000231183"/>
    </source>
</evidence>
<evidence type="ECO:0000256" key="1">
    <source>
        <dbReference type="ARBA" id="ARBA00004651"/>
    </source>
</evidence>
<feature type="domain" description="Phosphatidic acid phosphatase type 2/haloperoxidase" evidence="8">
    <location>
        <begin position="134"/>
        <end position="250"/>
    </location>
</feature>
<feature type="transmembrane region" description="Helical" evidence="7">
    <location>
        <begin position="235"/>
        <end position="256"/>
    </location>
</feature>
<dbReference type="GO" id="GO:0016787">
    <property type="term" value="F:hydrolase activity"/>
    <property type="evidence" value="ECO:0007669"/>
    <property type="project" value="UniProtKB-KW"/>
</dbReference>
<dbReference type="AlphaFoldDB" id="A0A2M6W455"/>